<dbReference type="AlphaFoldDB" id="A0A2U3QQC5"/>
<feature type="transmembrane region" description="Helical" evidence="5">
    <location>
        <begin position="82"/>
        <end position="100"/>
    </location>
</feature>
<reference evidence="7" key="1">
    <citation type="submission" date="2018-03" db="EMBL/GenBank/DDBJ databases">
        <authorList>
            <person name="Batty M. E."/>
            <person name="Batty M E."/>
        </authorList>
    </citation>
    <scope>NUCLEOTIDE SEQUENCE [LARGE SCALE GENOMIC DNA]</scope>
    <source>
        <strain evidence="7">Gilliam</strain>
    </source>
</reference>
<evidence type="ECO:0000256" key="3">
    <source>
        <dbReference type="ARBA" id="ARBA00022989"/>
    </source>
</evidence>
<evidence type="ECO:0000256" key="5">
    <source>
        <dbReference type="SAM" id="Phobius"/>
    </source>
</evidence>
<organism evidence="6 7">
    <name type="scientific">Orientia tsutsugamushi str. Gilliam</name>
    <dbReference type="NCBI Taxonomy" id="1359184"/>
    <lineage>
        <taxon>Bacteria</taxon>
        <taxon>Pseudomonadati</taxon>
        <taxon>Pseudomonadota</taxon>
        <taxon>Alphaproteobacteria</taxon>
        <taxon>Rickettsiales</taxon>
        <taxon>Rickettsiaceae</taxon>
        <taxon>Rickettsieae</taxon>
        <taxon>Orientia</taxon>
    </lineage>
</organism>
<keyword evidence="4 5" id="KW-0472">Membrane</keyword>
<evidence type="ECO:0000256" key="1">
    <source>
        <dbReference type="ARBA" id="ARBA00004141"/>
    </source>
</evidence>
<sequence length="187" mass="21510">MIELKMIDPILKGLILNSYRRFFIVLAIVPIVSLSFAYYVEYILGVVPCTLCTYQRWPYYVLFFLSILGISFSRLSNILHKIIILNFAISALISGYHYGIEKEIFSEPKTCKVNTIMSKNLSVKERIKLLETIPVVKSCKAAPFKIMDMSMAVMNFLWSMLLLLFCCVVNLYYCKYAKANICSRSSC</sequence>
<keyword evidence="2 5" id="KW-0812">Transmembrane</keyword>
<keyword evidence="7" id="KW-1185">Reference proteome</keyword>
<dbReference type="InterPro" id="IPR023380">
    <property type="entry name" value="DsbB-like_sf"/>
</dbReference>
<dbReference type="GO" id="GO:0016020">
    <property type="term" value="C:membrane"/>
    <property type="evidence" value="ECO:0007669"/>
    <property type="project" value="UniProtKB-SubCell"/>
</dbReference>
<feature type="transmembrane region" description="Helical" evidence="5">
    <location>
        <begin position="57"/>
        <end position="75"/>
    </location>
</feature>
<dbReference type="SUPFAM" id="SSF158442">
    <property type="entry name" value="DsbB-like"/>
    <property type="match status" value="1"/>
</dbReference>
<dbReference type="GO" id="GO:0015035">
    <property type="term" value="F:protein-disulfide reductase activity"/>
    <property type="evidence" value="ECO:0007669"/>
    <property type="project" value="InterPro"/>
</dbReference>
<accession>A0A2U3QQC5</accession>
<dbReference type="GO" id="GO:0006457">
    <property type="term" value="P:protein folding"/>
    <property type="evidence" value="ECO:0007669"/>
    <property type="project" value="InterPro"/>
</dbReference>
<comment type="subcellular location">
    <subcellularLocation>
        <location evidence="1">Membrane</location>
        <topology evidence="1">Multi-pass membrane protein</topology>
    </subcellularLocation>
</comment>
<gene>
    <name evidence="6" type="primary">dsbB</name>
    <name evidence="6" type="ORF">GILLIAM_00262</name>
</gene>
<keyword evidence="3 5" id="KW-1133">Transmembrane helix</keyword>
<evidence type="ECO:0000256" key="4">
    <source>
        <dbReference type="ARBA" id="ARBA00023136"/>
    </source>
</evidence>
<dbReference type="Gene3D" id="1.20.1550.10">
    <property type="entry name" value="DsbB-like"/>
    <property type="match status" value="1"/>
</dbReference>
<evidence type="ECO:0000256" key="2">
    <source>
        <dbReference type="ARBA" id="ARBA00022692"/>
    </source>
</evidence>
<name>A0A2U3QQC5_ORITS</name>
<feature type="transmembrane region" description="Helical" evidence="5">
    <location>
        <begin position="156"/>
        <end position="174"/>
    </location>
</feature>
<dbReference type="InterPro" id="IPR003752">
    <property type="entry name" value="DiS_bond_form_DsbB/BdbC"/>
</dbReference>
<evidence type="ECO:0000313" key="6">
    <source>
        <dbReference type="EMBL" id="SPR03162.1"/>
    </source>
</evidence>
<dbReference type="EMBL" id="LS398551">
    <property type="protein sequence ID" value="SPR03162.1"/>
    <property type="molecule type" value="Genomic_DNA"/>
</dbReference>
<dbReference type="Proteomes" id="UP000244959">
    <property type="component" value="Chromosome I"/>
</dbReference>
<proteinExistence type="predicted"/>
<evidence type="ECO:0000313" key="7">
    <source>
        <dbReference type="Proteomes" id="UP000244959"/>
    </source>
</evidence>
<dbReference type="Pfam" id="PF02600">
    <property type="entry name" value="DsbB"/>
    <property type="match status" value="1"/>
</dbReference>
<protein>
    <submittedName>
        <fullName evidence="6">Disulfide bond formation protein B</fullName>
    </submittedName>
</protein>
<feature type="transmembrane region" description="Helical" evidence="5">
    <location>
        <begin position="21"/>
        <end position="45"/>
    </location>
</feature>